<sequence length="314" mass="34216">MQQVSQQLVSQPEVTATPMVPKTSMMPAGRAAGSHHRNMSQAPANLAGPVVAVNQCSAISSQRDELPIPRIVAIGDQSAGKSTVVSRILNIPLPSGIGPSTRTPLHIASRLGPAKAELSVPEQPLLMAQGDQAGRESWEGSKLRSLGWRRESGRYIKGLLLVDGQWPPGPEVVKTAVCEVTIAVAGEWNLMVDVELRLDWQSDTTPNLDIIDLPGLVLMPVAGQPDDMPQQIQSMVDKYILDKDTLIMCVLSGVDFDRYDSSKSDGDLSRTLVVITKLDFYRSAEEQLCQLRCLQEHPDNLDHTPIDVVVVRHP</sequence>
<dbReference type="GO" id="GO:0005737">
    <property type="term" value="C:cytoplasm"/>
    <property type="evidence" value="ECO:0007669"/>
    <property type="project" value="TreeGrafter"/>
</dbReference>
<evidence type="ECO:0000256" key="1">
    <source>
        <dbReference type="SAM" id="MobiDB-lite"/>
    </source>
</evidence>
<gene>
    <name evidence="3" type="ORF">TSOC_012364</name>
</gene>
<dbReference type="GO" id="GO:0003924">
    <property type="term" value="F:GTPase activity"/>
    <property type="evidence" value="ECO:0007669"/>
    <property type="project" value="InterPro"/>
</dbReference>
<dbReference type="PANTHER" id="PTHR11566">
    <property type="entry name" value="DYNAMIN"/>
    <property type="match status" value="1"/>
</dbReference>
<dbReference type="InterPro" id="IPR001401">
    <property type="entry name" value="Dynamin_GTPase"/>
</dbReference>
<dbReference type="SMART" id="SM00053">
    <property type="entry name" value="DYNc"/>
    <property type="match status" value="1"/>
</dbReference>
<dbReference type="EMBL" id="PGGS01000806">
    <property type="protein sequence ID" value="PNH01731.1"/>
    <property type="molecule type" value="Genomic_DNA"/>
</dbReference>
<dbReference type="InterPro" id="IPR045063">
    <property type="entry name" value="Dynamin_N"/>
</dbReference>
<dbReference type="GO" id="GO:0005525">
    <property type="term" value="F:GTP binding"/>
    <property type="evidence" value="ECO:0007669"/>
    <property type="project" value="InterPro"/>
</dbReference>
<dbReference type="GO" id="GO:0008017">
    <property type="term" value="F:microtubule binding"/>
    <property type="evidence" value="ECO:0007669"/>
    <property type="project" value="TreeGrafter"/>
</dbReference>
<evidence type="ECO:0000313" key="3">
    <source>
        <dbReference type="EMBL" id="PNH01731.1"/>
    </source>
</evidence>
<dbReference type="InterPro" id="IPR022812">
    <property type="entry name" value="Dynamin"/>
</dbReference>
<proteinExistence type="predicted"/>
<dbReference type="Proteomes" id="UP000236333">
    <property type="component" value="Unassembled WGS sequence"/>
</dbReference>
<evidence type="ECO:0000259" key="2">
    <source>
        <dbReference type="SMART" id="SM00053"/>
    </source>
</evidence>
<name>A0A2J7ZN86_9CHLO</name>
<feature type="compositionally biased region" description="Polar residues" evidence="1">
    <location>
        <begin position="1"/>
        <end position="14"/>
    </location>
</feature>
<evidence type="ECO:0000313" key="4">
    <source>
        <dbReference type="Proteomes" id="UP000236333"/>
    </source>
</evidence>
<organism evidence="3 4">
    <name type="scientific">Tetrabaena socialis</name>
    <dbReference type="NCBI Taxonomy" id="47790"/>
    <lineage>
        <taxon>Eukaryota</taxon>
        <taxon>Viridiplantae</taxon>
        <taxon>Chlorophyta</taxon>
        <taxon>core chlorophytes</taxon>
        <taxon>Chlorophyceae</taxon>
        <taxon>CS clade</taxon>
        <taxon>Chlamydomonadales</taxon>
        <taxon>Tetrabaenaceae</taxon>
        <taxon>Tetrabaena</taxon>
    </lineage>
</organism>
<dbReference type="Pfam" id="PF00350">
    <property type="entry name" value="Dynamin_N"/>
    <property type="match status" value="1"/>
</dbReference>
<comment type="caution">
    <text evidence="3">The sequence shown here is derived from an EMBL/GenBank/DDBJ whole genome shotgun (WGS) entry which is preliminary data.</text>
</comment>
<dbReference type="SUPFAM" id="SSF52540">
    <property type="entry name" value="P-loop containing nucleoside triphosphate hydrolases"/>
    <property type="match status" value="1"/>
</dbReference>
<dbReference type="AlphaFoldDB" id="A0A2J7ZN86"/>
<reference evidence="3 4" key="1">
    <citation type="journal article" date="2017" name="Mol. Biol. Evol.">
        <title>The 4-celled Tetrabaena socialis nuclear genome reveals the essential components for genetic control of cell number at the origin of multicellularity in the volvocine lineage.</title>
        <authorList>
            <person name="Featherston J."/>
            <person name="Arakaki Y."/>
            <person name="Hanschen E.R."/>
            <person name="Ferris P.J."/>
            <person name="Michod R.E."/>
            <person name="Olson B.J.S.C."/>
            <person name="Nozaki H."/>
            <person name="Durand P.M."/>
        </authorList>
    </citation>
    <scope>NUCLEOTIDE SEQUENCE [LARGE SCALE GENOMIC DNA]</scope>
    <source>
        <strain evidence="3 4">NIES-571</strain>
    </source>
</reference>
<dbReference type="GO" id="GO:0016020">
    <property type="term" value="C:membrane"/>
    <property type="evidence" value="ECO:0007669"/>
    <property type="project" value="TreeGrafter"/>
</dbReference>
<dbReference type="InterPro" id="IPR027417">
    <property type="entry name" value="P-loop_NTPase"/>
</dbReference>
<protein>
    <submittedName>
        <fullName evidence="3">Putative dynamin-related protein 4A</fullName>
    </submittedName>
</protein>
<dbReference type="OrthoDB" id="5061070at2759"/>
<feature type="region of interest" description="Disordered" evidence="1">
    <location>
        <begin position="1"/>
        <end position="40"/>
    </location>
</feature>
<keyword evidence="4" id="KW-1185">Reference proteome</keyword>
<dbReference type="PRINTS" id="PR00195">
    <property type="entry name" value="DYNAMIN"/>
</dbReference>
<feature type="domain" description="Dynamin GTPase" evidence="2">
    <location>
        <begin position="44"/>
        <end position="301"/>
    </location>
</feature>
<dbReference type="GO" id="GO:0005874">
    <property type="term" value="C:microtubule"/>
    <property type="evidence" value="ECO:0007669"/>
    <property type="project" value="TreeGrafter"/>
</dbReference>
<accession>A0A2J7ZN86</accession>
<dbReference type="Gene3D" id="3.40.50.300">
    <property type="entry name" value="P-loop containing nucleotide triphosphate hydrolases"/>
    <property type="match status" value="1"/>
</dbReference>